<dbReference type="Proteomes" id="UP000187134">
    <property type="component" value="Unassembled WGS sequence"/>
</dbReference>
<dbReference type="AlphaFoldDB" id="A0A1R1C3C3"/>
<reference evidence="1 2" key="1">
    <citation type="submission" date="2016-11" db="EMBL/GenBank/DDBJ databases">
        <title>Paenibacillus species isolates.</title>
        <authorList>
            <person name="Beno S.M."/>
        </authorList>
    </citation>
    <scope>NUCLEOTIDE SEQUENCE [LARGE SCALE GENOMIC DNA]</scope>
    <source>
        <strain evidence="1 2">FSL H8-0246</strain>
    </source>
</reference>
<name>A0A1R1C3C3_PAEAM</name>
<evidence type="ECO:0000313" key="2">
    <source>
        <dbReference type="Proteomes" id="UP000187134"/>
    </source>
</evidence>
<protein>
    <submittedName>
        <fullName evidence="1">Uncharacterized protein</fullName>
    </submittedName>
</protein>
<dbReference type="OrthoDB" id="8481176at2"/>
<dbReference type="EMBL" id="MRTJ01000001">
    <property type="protein sequence ID" value="OMF16549.1"/>
    <property type="molecule type" value="Genomic_DNA"/>
</dbReference>
<accession>A0A1R1C3C3</accession>
<evidence type="ECO:0000313" key="1">
    <source>
        <dbReference type="EMBL" id="OMF16549.1"/>
    </source>
</evidence>
<dbReference type="RefSeq" id="WP_076330073.1">
    <property type="nucleotide sequence ID" value="NZ_MRTJ01000001.1"/>
</dbReference>
<sequence length="200" mass="23860">MLTNQAIREYLNISVLSFEIGYINIFELVERIKVLLALIDEGNEHKKWVYKRLEFLGINKDDLLNENPDDQYINPESDVIFPLDNGEGIEEKEEHPRLDMVIASRKYKWIFHKSDADFYPSIPHGHAIRNEKIKLDPYRGLIHDTKNKKTIGKESKKFLIDLWNDVNFRKHVYASIIFYENLNPNFIWRVPNHRKLPRKK</sequence>
<proteinExistence type="predicted"/>
<organism evidence="1 2">
    <name type="scientific">Paenibacillus amylolyticus</name>
    <dbReference type="NCBI Taxonomy" id="1451"/>
    <lineage>
        <taxon>Bacteria</taxon>
        <taxon>Bacillati</taxon>
        <taxon>Bacillota</taxon>
        <taxon>Bacilli</taxon>
        <taxon>Bacillales</taxon>
        <taxon>Paenibacillaceae</taxon>
        <taxon>Paenibacillus</taxon>
    </lineage>
</organism>
<comment type="caution">
    <text evidence="1">The sequence shown here is derived from an EMBL/GenBank/DDBJ whole genome shotgun (WGS) entry which is preliminary data.</text>
</comment>
<gene>
    <name evidence="1" type="ORF">BK131_00675</name>
</gene>